<reference evidence="1 2" key="1">
    <citation type="submission" date="2017-04" db="EMBL/GenBank/DDBJ databases">
        <authorList>
            <person name="Afonso C.L."/>
            <person name="Miller P.J."/>
            <person name="Scott M.A."/>
            <person name="Spackman E."/>
            <person name="Goraichik I."/>
            <person name="Dimitrov K.M."/>
            <person name="Suarez D.L."/>
            <person name="Swayne D.E."/>
        </authorList>
    </citation>
    <scope>NUCLEOTIDE SEQUENCE [LARGE SCALE GENOMIC DNA]</scope>
    <source>
        <strain evidence="1 2">DSM 23236</strain>
    </source>
</reference>
<name>A0A1W1X8X5_9NEIS</name>
<sequence length="289" mass="31722">MGTWGANLYDSDAALDLKNCIAQLSRFPFDGERILALVLAQFGAFSLADEDGAAMWLVLADQFEKRGLFSQQVLDFALQSINEKLIENAWPQLTARQAAKQRAELDTLLARLQSPRPLRKQPSNAKPPTPVLLQGEVYAFPTYGGQVPNAWVKENPLCSPASDGWGALLVVAHGRAYDWLPWCALASITVAPDRRPTLDDVRHANLLLHLQTEGATICIPKAVHAARLRLEKIGILQLDQTRASQVISTWCSIESAVAMEWSIGTACFGMHFPTIAKLPVGCPVQDLLE</sequence>
<dbReference type="RefSeq" id="WP_084089398.1">
    <property type="nucleotide sequence ID" value="NZ_FWXD01000004.1"/>
</dbReference>
<accession>A0A1W1X8X5</accession>
<dbReference type="Proteomes" id="UP000192761">
    <property type="component" value="Unassembled WGS sequence"/>
</dbReference>
<evidence type="ECO:0000313" key="2">
    <source>
        <dbReference type="Proteomes" id="UP000192761"/>
    </source>
</evidence>
<dbReference type="EMBL" id="FWXD01000004">
    <property type="protein sequence ID" value="SMC20386.1"/>
    <property type="molecule type" value="Genomic_DNA"/>
</dbReference>
<keyword evidence="2" id="KW-1185">Reference proteome</keyword>
<dbReference type="OrthoDB" id="8914041at2"/>
<organism evidence="1 2">
    <name type="scientific">Andreprevotia lacus DSM 23236</name>
    <dbReference type="NCBI Taxonomy" id="1121001"/>
    <lineage>
        <taxon>Bacteria</taxon>
        <taxon>Pseudomonadati</taxon>
        <taxon>Pseudomonadota</taxon>
        <taxon>Betaproteobacteria</taxon>
        <taxon>Neisseriales</taxon>
        <taxon>Chitinibacteraceae</taxon>
        <taxon>Andreprevotia</taxon>
    </lineage>
</organism>
<dbReference type="AlphaFoldDB" id="A0A1W1X8X5"/>
<evidence type="ECO:0000313" key="1">
    <source>
        <dbReference type="EMBL" id="SMC20386.1"/>
    </source>
</evidence>
<gene>
    <name evidence="1" type="ORF">SAMN02745857_00932</name>
</gene>
<protein>
    <recommendedName>
        <fullName evidence="3">DUF4259 domain-containing protein</fullName>
    </recommendedName>
</protein>
<dbReference type="STRING" id="1121001.SAMN02745857_00932"/>
<proteinExistence type="predicted"/>
<evidence type="ECO:0008006" key="3">
    <source>
        <dbReference type="Google" id="ProtNLM"/>
    </source>
</evidence>